<dbReference type="InterPro" id="IPR015315">
    <property type="entry name" value="DUF1963"/>
</dbReference>
<dbReference type="Proteomes" id="UP000272117">
    <property type="component" value="Unassembled WGS sequence"/>
</dbReference>
<accession>A0A3M9MT67</accession>
<comment type="caution">
    <text evidence="1">The sequence shown here is derived from an EMBL/GenBank/DDBJ whole genome shotgun (WGS) entry which is preliminary data.</text>
</comment>
<proteinExistence type="predicted"/>
<dbReference type="Pfam" id="PF09234">
    <property type="entry name" value="DUF1963"/>
    <property type="match status" value="1"/>
</dbReference>
<protein>
    <submittedName>
        <fullName evidence="1">DUF1963 domain-containing protein</fullName>
    </submittedName>
</protein>
<dbReference type="PANTHER" id="PTHR36436">
    <property type="entry name" value="SLL5081 PROTEIN"/>
    <property type="match status" value="1"/>
</dbReference>
<gene>
    <name evidence="1" type="ORF">EFB08_08740</name>
</gene>
<sequence length="301" mass="34519">MTKAEFERKLQDYNLDQYLPQLSPHVRNTIRLYLTPTSEEEIKPGQSKIGGLPDLPPNMEWVTETGVVKTKEKKLLFFSKETESLQTKPLSFIAQINLTEVAPFDTEHLLPLTGILYFFYSAEQEAWGFDIQDKDKFKVLYFNGDLNTLRRAQAPDGLGPDALYGACILTPVQEISLPSYEHEAYHIFTEAESDLFFEHVYEDGNINKLLGYSDNVQGEMELECELVTNGLYCGDESGYEDPKAQELAPNAVHWQLLLQIDSNEDECGMMWGDVGRLYFWIRKQDLLAKAFENSWLILQCC</sequence>
<name>A0A3M9MT67_9BACT</name>
<keyword evidence="2" id="KW-1185">Reference proteome</keyword>
<dbReference type="AlphaFoldDB" id="A0A3M9MT67"/>
<evidence type="ECO:0000313" key="2">
    <source>
        <dbReference type="Proteomes" id="UP000272117"/>
    </source>
</evidence>
<reference evidence="1 2" key="1">
    <citation type="submission" date="2018-11" db="EMBL/GenBank/DDBJ databases">
        <title>Rufibacter latericius sp. nov., isolated from water in Baiyang Lake.</title>
        <authorList>
            <person name="Yang Y."/>
        </authorList>
    </citation>
    <scope>NUCLEOTIDE SEQUENCE [LARGE SCALE GENOMIC DNA]</scope>
    <source>
        <strain evidence="1 2">R-22-1c-1</strain>
    </source>
</reference>
<dbReference type="PANTHER" id="PTHR36436:SF6">
    <property type="entry name" value="SLL5081 PROTEIN"/>
    <property type="match status" value="1"/>
</dbReference>
<evidence type="ECO:0000313" key="1">
    <source>
        <dbReference type="EMBL" id="RNI28710.1"/>
    </source>
</evidence>
<dbReference type="Gene3D" id="2.30.320.10">
    <property type="entry name" value="YwqG-like"/>
    <property type="match status" value="1"/>
</dbReference>
<dbReference type="EMBL" id="RJJD01000004">
    <property type="protein sequence ID" value="RNI28710.1"/>
    <property type="molecule type" value="Genomic_DNA"/>
</dbReference>
<organism evidence="1 2">
    <name type="scientific">Rufibacter latericius</name>
    <dbReference type="NCBI Taxonomy" id="2487040"/>
    <lineage>
        <taxon>Bacteria</taxon>
        <taxon>Pseudomonadati</taxon>
        <taxon>Bacteroidota</taxon>
        <taxon>Cytophagia</taxon>
        <taxon>Cytophagales</taxon>
        <taxon>Hymenobacteraceae</taxon>
        <taxon>Rufibacter</taxon>
    </lineage>
</organism>
<dbReference type="InterPro" id="IPR035948">
    <property type="entry name" value="YwqG-like_sf"/>
</dbReference>
<dbReference type="SUPFAM" id="SSF103032">
    <property type="entry name" value="Hypothetical protein YwqG"/>
    <property type="match status" value="1"/>
</dbReference>